<keyword evidence="12" id="KW-1185">Reference proteome</keyword>
<dbReference type="PROSITE" id="PS51767">
    <property type="entry name" value="PEPTIDASE_A1"/>
    <property type="match status" value="1"/>
</dbReference>
<feature type="region of interest" description="Disordered" evidence="8">
    <location>
        <begin position="465"/>
        <end position="495"/>
    </location>
</feature>
<dbReference type="InterPro" id="IPR033121">
    <property type="entry name" value="PEPTIDASE_A1"/>
</dbReference>
<evidence type="ECO:0000256" key="6">
    <source>
        <dbReference type="PIRSR" id="PIRSR601461-2"/>
    </source>
</evidence>
<evidence type="ECO:0000256" key="8">
    <source>
        <dbReference type="SAM" id="MobiDB-lite"/>
    </source>
</evidence>
<keyword evidence="2 7" id="KW-0645">Protease</keyword>
<feature type="active site" evidence="5">
    <location>
        <position position="151"/>
    </location>
</feature>
<dbReference type="InterPro" id="IPR001461">
    <property type="entry name" value="Aspartic_peptidase_A1"/>
</dbReference>
<gene>
    <name evidence="11" type="ORF">BCR35DRAFT_208834</name>
</gene>
<dbReference type="GO" id="GO:0006508">
    <property type="term" value="P:proteolysis"/>
    <property type="evidence" value="ECO:0007669"/>
    <property type="project" value="UniProtKB-KW"/>
</dbReference>
<reference evidence="11 12" key="1">
    <citation type="submission" date="2016-07" db="EMBL/GenBank/DDBJ databases">
        <title>Pervasive Adenine N6-methylation of Active Genes in Fungi.</title>
        <authorList>
            <consortium name="DOE Joint Genome Institute"/>
            <person name="Mondo S.J."/>
            <person name="Dannebaum R.O."/>
            <person name="Kuo R.C."/>
            <person name="Labutti K."/>
            <person name="Haridas S."/>
            <person name="Kuo A."/>
            <person name="Salamov A."/>
            <person name="Ahrendt S.R."/>
            <person name="Lipzen A."/>
            <person name="Sullivan W."/>
            <person name="Andreopoulos W.B."/>
            <person name="Clum A."/>
            <person name="Lindquist E."/>
            <person name="Daum C."/>
            <person name="Ramamoorthy G.K."/>
            <person name="Gryganskyi A."/>
            <person name="Culley D."/>
            <person name="Magnuson J.K."/>
            <person name="James T.Y."/>
            <person name="O'Malley M.A."/>
            <person name="Stajich J.E."/>
            <person name="Spatafora J.W."/>
            <person name="Visel A."/>
            <person name="Grigoriev I.V."/>
        </authorList>
    </citation>
    <scope>NUCLEOTIDE SEQUENCE [LARGE SCALE GENOMIC DNA]</scope>
    <source>
        <strain evidence="11 12">62-1032</strain>
    </source>
</reference>
<evidence type="ECO:0000256" key="3">
    <source>
        <dbReference type="ARBA" id="ARBA00022750"/>
    </source>
</evidence>
<name>A0A1Y2DFF1_9BASI</name>
<dbReference type="GO" id="GO:0004190">
    <property type="term" value="F:aspartic-type endopeptidase activity"/>
    <property type="evidence" value="ECO:0007669"/>
    <property type="project" value="UniProtKB-KW"/>
</dbReference>
<organism evidence="11 12">
    <name type="scientific">Leucosporidium creatinivorum</name>
    <dbReference type="NCBI Taxonomy" id="106004"/>
    <lineage>
        <taxon>Eukaryota</taxon>
        <taxon>Fungi</taxon>
        <taxon>Dikarya</taxon>
        <taxon>Basidiomycota</taxon>
        <taxon>Pucciniomycotina</taxon>
        <taxon>Microbotryomycetes</taxon>
        <taxon>Leucosporidiales</taxon>
        <taxon>Leucosporidium</taxon>
    </lineage>
</organism>
<dbReference type="PRINTS" id="PR00792">
    <property type="entry name" value="PEPSIN"/>
</dbReference>
<feature type="domain" description="Peptidase A1" evidence="10">
    <location>
        <begin position="133"/>
        <end position="455"/>
    </location>
</feature>
<evidence type="ECO:0000256" key="2">
    <source>
        <dbReference type="ARBA" id="ARBA00022670"/>
    </source>
</evidence>
<dbReference type="InterPro" id="IPR021109">
    <property type="entry name" value="Peptidase_aspartic_dom_sf"/>
</dbReference>
<keyword evidence="9" id="KW-0732">Signal</keyword>
<dbReference type="InParanoid" id="A0A1Y2DFF1"/>
<dbReference type="PANTHER" id="PTHR47966:SF51">
    <property type="entry name" value="BETA-SITE APP-CLEAVING ENZYME, ISOFORM A-RELATED"/>
    <property type="match status" value="1"/>
</dbReference>
<dbReference type="EMBL" id="MCGR01000080">
    <property type="protein sequence ID" value="ORY57991.1"/>
    <property type="molecule type" value="Genomic_DNA"/>
</dbReference>
<dbReference type="FunCoup" id="A0A1Y2DFF1">
    <property type="interactions" value="45"/>
</dbReference>
<evidence type="ECO:0000259" key="10">
    <source>
        <dbReference type="PROSITE" id="PS51767"/>
    </source>
</evidence>
<evidence type="ECO:0000256" key="5">
    <source>
        <dbReference type="PIRSR" id="PIRSR601461-1"/>
    </source>
</evidence>
<dbReference type="Gene3D" id="2.40.70.10">
    <property type="entry name" value="Acid Proteases"/>
    <property type="match status" value="2"/>
</dbReference>
<feature type="active site" evidence="5">
    <location>
        <position position="339"/>
    </location>
</feature>
<keyword evidence="6" id="KW-1015">Disulfide bond</keyword>
<evidence type="ECO:0000256" key="4">
    <source>
        <dbReference type="ARBA" id="ARBA00022801"/>
    </source>
</evidence>
<dbReference type="AlphaFoldDB" id="A0A1Y2DFF1"/>
<evidence type="ECO:0000256" key="1">
    <source>
        <dbReference type="ARBA" id="ARBA00007447"/>
    </source>
</evidence>
<dbReference type="STRING" id="106004.A0A1Y2DFF1"/>
<dbReference type="FunFam" id="2.40.70.10:FF:000115">
    <property type="entry name" value="Lysosomal aspartic protease"/>
    <property type="match status" value="1"/>
</dbReference>
<evidence type="ECO:0000313" key="12">
    <source>
        <dbReference type="Proteomes" id="UP000193467"/>
    </source>
</evidence>
<dbReference type="Proteomes" id="UP000193467">
    <property type="component" value="Unassembled WGS sequence"/>
</dbReference>
<protein>
    <submittedName>
        <fullName evidence="11">Aspartic peptidase domain-containing protein</fullName>
    </submittedName>
</protein>
<comment type="caution">
    <text evidence="11">The sequence shown here is derived from an EMBL/GenBank/DDBJ whole genome shotgun (WGS) entry which is preliminary data.</text>
</comment>
<feature type="chain" id="PRO_5012892316" evidence="9">
    <location>
        <begin position="19"/>
        <end position="555"/>
    </location>
</feature>
<dbReference type="InterPro" id="IPR001969">
    <property type="entry name" value="Aspartic_peptidase_AS"/>
</dbReference>
<dbReference type="CDD" id="cd05471">
    <property type="entry name" value="pepsin_like"/>
    <property type="match status" value="1"/>
</dbReference>
<comment type="similarity">
    <text evidence="1 7">Belongs to the peptidase A1 family.</text>
</comment>
<dbReference type="Pfam" id="PF00026">
    <property type="entry name" value="Asp"/>
    <property type="match status" value="1"/>
</dbReference>
<feature type="signal peptide" evidence="9">
    <location>
        <begin position="1"/>
        <end position="18"/>
    </location>
</feature>
<dbReference type="InterPro" id="IPR034164">
    <property type="entry name" value="Pepsin-like_dom"/>
</dbReference>
<dbReference type="PANTHER" id="PTHR47966">
    <property type="entry name" value="BETA-SITE APP-CLEAVING ENZYME, ISOFORM A-RELATED"/>
    <property type="match status" value="1"/>
</dbReference>
<dbReference type="PROSITE" id="PS00141">
    <property type="entry name" value="ASP_PROTEASE"/>
    <property type="match status" value="1"/>
</dbReference>
<evidence type="ECO:0000256" key="7">
    <source>
        <dbReference type="RuleBase" id="RU000454"/>
    </source>
</evidence>
<keyword evidence="3 7" id="KW-0064">Aspartyl protease</keyword>
<sequence length="555" mass="57213">MLSLSLPLLVASASVALASHAQPGPGLHHFHHKRMLDISGLDGVVNHDFLSNDLTRSSSKYAKGSKNYKINFESLHGNSTVRKRHESVLEVARELERRGLVEGEGEGEGLVKRAQKGSVELTDYFSGGHDAMYYGSIGVGTPFQSFDIDFDTGSADLWIPSPTSTSKHTHFSTSDSSSMETSTAAWDITYGTGTSRGYLARDTIQLGGYSIPKQIFALADQTAAVIEALPCDGLMGLGFSTIATSGAPTPFENLISQGQLGAGQQMVGVYLQRASDLTSKSSGTVGGGELCVGCVNSARYTGEVTYTPVSTQGYWEIPSDGIAIDGTIVPGTSFKAAIDTGTTLIYIPRTAAKALYAKLGGTEKGSSGEWTVPCAATFSSIALSFGGRQFEVPLKDVFLGYASSSSTDKCILGIFGIDQYDAEGNTVAIVGDLFLKAVYSIFSYSQNGSPAVGFATSITSGVSSTTSTTSSSSSSSSSSVSGSPGTNSSSPFASSSSSSIANYLPTAVAQVTIDPVASASAYVPVEQTSSVVAGKGAAKVAVSADAGDVGGQVAG</sequence>
<evidence type="ECO:0000256" key="9">
    <source>
        <dbReference type="SAM" id="SignalP"/>
    </source>
</evidence>
<dbReference type="OrthoDB" id="2747330at2759"/>
<dbReference type="SUPFAM" id="SSF50630">
    <property type="entry name" value="Acid proteases"/>
    <property type="match status" value="1"/>
</dbReference>
<feature type="disulfide bond" evidence="6">
    <location>
        <begin position="374"/>
        <end position="410"/>
    </location>
</feature>
<evidence type="ECO:0000313" key="11">
    <source>
        <dbReference type="EMBL" id="ORY57991.1"/>
    </source>
</evidence>
<accession>A0A1Y2DFF1</accession>
<keyword evidence="4 7" id="KW-0378">Hydrolase</keyword>
<proteinExistence type="inferred from homology"/>